<accession>A0A4Y2HUT0</accession>
<dbReference type="AlphaFoldDB" id="A0A4Y2HUT0"/>
<protein>
    <submittedName>
        <fullName evidence="1">Uncharacterized protein</fullName>
    </submittedName>
</protein>
<reference evidence="1 2" key="1">
    <citation type="journal article" date="2019" name="Sci. Rep.">
        <title>Orb-weaving spider Araneus ventricosus genome elucidates the spidroin gene catalogue.</title>
        <authorList>
            <person name="Kono N."/>
            <person name="Nakamura H."/>
            <person name="Ohtoshi R."/>
            <person name="Moran D.A.P."/>
            <person name="Shinohara A."/>
            <person name="Yoshida Y."/>
            <person name="Fujiwara M."/>
            <person name="Mori M."/>
            <person name="Tomita M."/>
            <person name="Arakawa K."/>
        </authorList>
    </citation>
    <scope>NUCLEOTIDE SEQUENCE [LARGE SCALE GENOMIC DNA]</scope>
</reference>
<dbReference type="EMBL" id="BGPR01002180">
    <property type="protein sequence ID" value="GBM69130.1"/>
    <property type="molecule type" value="Genomic_DNA"/>
</dbReference>
<sequence>MQKTSRIPSARHLEVFIKKPPRSSLFLCPMYLSEHRCNSSSAEAGVLLAFTGHGPTSPESGTHYHGRGQAQTIIVPTMEARPRFLIRRGVPQWDEF</sequence>
<gene>
    <name evidence="1" type="ORF">AVEN_6361_1</name>
</gene>
<evidence type="ECO:0000313" key="2">
    <source>
        <dbReference type="Proteomes" id="UP000499080"/>
    </source>
</evidence>
<proteinExistence type="predicted"/>
<keyword evidence="2" id="KW-1185">Reference proteome</keyword>
<dbReference type="Proteomes" id="UP000499080">
    <property type="component" value="Unassembled WGS sequence"/>
</dbReference>
<organism evidence="1 2">
    <name type="scientific">Araneus ventricosus</name>
    <name type="common">Orbweaver spider</name>
    <name type="synonym">Epeira ventricosa</name>
    <dbReference type="NCBI Taxonomy" id="182803"/>
    <lineage>
        <taxon>Eukaryota</taxon>
        <taxon>Metazoa</taxon>
        <taxon>Ecdysozoa</taxon>
        <taxon>Arthropoda</taxon>
        <taxon>Chelicerata</taxon>
        <taxon>Arachnida</taxon>
        <taxon>Araneae</taxon>
        <taxon>Araneomorphae</taxon>
        <taxon>Entelegynae</taxon>
        <taxon>Araneoidea</taxon>
        <taxon>Araneidae</taxon>
        <taxon>Araneus</taxon>
    </lineage>
</organism>
<comment type="caution">
    <text evidence="1">The sequence shown here is derived from an EMBL/GenBank/DDBJ whole genome shotgun (WGS) entry which is preliminary data.</text>
</comment>
<name>A0A4Y2HUT0_ARAVE</name>
<evidence type="ECO:0000313" key="1">
    <source>
        <dbReference type="EMBL" id="GBM69130.1"/>
    </source>
</evidence>